<organism evidence="2 3">
    <name type="scientific">Penstemon smallii</name>
    <dbReference type="NCBI Taxonomy" id="265156"/>
    <lineage>
        <taxon>Eukaryota</taxon>
        <taxon>Viridiplantae</taxon>
        <taxon>Streptophyta</taxon>
        <taxon>Embryophyta</taxon>
        <taxon>Tracheophyta</taxon>
        <taxon>Spermatophyta</taxon>
        <taxon>Magnoliopsida</taxon>
        <taxon>eudicotyledons</taxon>
        <taxon>Gunneridae</taxon>
        <taxon>Pentapetalae</taxon>
        <taxon>asterids</taxon>
        <taxon>lamiids</taxon>
        <taxon>Lamiales</taxon>
        <taxon>Plantaginaceae</taxon>
        <taxon>Cheloneae</taxon>
        <taxon>Penstemon</taxon>
    </lineage>
</organism>
<comment type="caution">
    <text evidence="2">The sequence shown here is derived from an EMBL/GenBank/DDBJ whole genome shotgun (WGS) entry which is preliminary data.</text>
</comment>
<reference evidence="2 3" key="1">
    <citation type="submission" date="2024-12" db="EMBL/GenBank/DDBJ databases">
        <title>The unique morphological basis and parallel evolutionary history of personate flowers in Penstemon.</title>
        <authorList>
            <person name="Depatie T.H."/>
            <person name="Wessinger C.A."/>
        </authorList>
    </citation>
    <scope>NUCLEOTIDE SEQUENCE [LARGE SCALE GENOMIC DNA]</scope>
    <source>
        <strain evidence="2">WTNN_2</strain>
        <tissue evidence="2">Leaf</tissue>
    </source>
</reference>
<evidence type="ECO:0000313" key="2">
    <source>
        <dbReference type="EMBL" id="KAL3849651.1"/>
    </source>
</evidence>
<feature type="domain" description="Transposase-associated" evidence="1">
    <location>
        <begin position="3"/>
        <end position="75"/>
    </location>
</feature>
<dbReference type="EMBL" id="JBJXBP010000001">
    <property type="protein sequence ID" value="KAL3849651.1"/>
    <property type="molecule type" value="Genomic_DNA"/>
</dbReference>
<keyword evidence="3" id="KW-1185">Reference proteome</keyword>
<dbReference type="AlphaFoldDB" id="A0ABD3UJC4"/>
<dbReference type="PANTHER" id="PTHR10775">
    <property type="entry name" value="OS08G0208400 PROTEIN"/>
    <property type="match status" value="1"/>
</dbReference>
<accession>A0ABD3UJC4</accession>
<sequence length="288" mass="33226">MDKSWIDLESKTPAYLRGIDAFLDFAFKNRPNDTTISCPCEKCDNRYFKSRMDIRDHCFFNGFSKNYKNWTYHGESYVPIQRPTVEASRFQNNELRVDNEGDNIVGLLYEAMGMQRMSDNEMNDGESSENNDLSGANKETLQFYQMLEDASLELYPGCAEFTKFSFITHLLNLKVVSGWTNTSFTLLLNLLEKAFPKGVNLPKDFNEANKITTMLGFTYETWDACPNNCMLFRNQDEFLEACEICGTSRYKEGDKKIAIKKNEILSFEATIAKVIYVITYISTYEMAC</sequence>
<protein>
    <recommendedName>
        <fullName evidence="1">Transposase-associated domain-containing protein</fullName>
    </recommendedName>
</protein>
<gene>
    <name evidence="2" type="ORF">ACJIZ3_011533</name>
</gene>
<evidence type="ECO:0000259" key="1">
    <source>
        <dbReference type="Pfam" id="PF13963"/>
    </source>
</evidence>
<dbReference type="Pfam" id="PF13963">
    <property type="entry name" value="Transpos_assoc"/>
    <property type="match status" value="1"/>
</dbReference>
<name>A0ABD3UJC4_9LAMI</name>
<dbReference type="Proteomes" id="UP001634393">
    <property type="component" value="Unassembled WGS sequence"/>
</dbReference>
<evidence type="ECO:0000313" key="3">
    <source>
        <dbReference type="Proteomes" id="UP001634393"/>
    </source>
</evidence>
<dbReference type="InterPro" id="IPR029480">
    <property type="entry name" value="Transpos_assoc"/>
</dbReference>
<dbReference type="PANTHER" id="PTHR10775:SF188">
    <property type="entry name" value="TRANSPOSASE-ASSOCIATED DOMAIN-CONTAINING PROTEIN"/>
    <property type="match status" value="1"/>
</dbReference>
<proteinExistence type="predicted"/>